<organism evidence="1">
    <name type="scientific">Leptospira borgpetersenii serovar Ballum</name>
    <dbReference type="NCBI Taxonomy" id="280505"/>
    <lineage>
        <taxon>Bacteria</taxon>
        <taxon>Pseudomonadati</taxon>
        <taxon>Spirochaetota</taxon>
        <taxon>Spirochaetia</taxon>
        <taxon>Leptospirales</taxon>
        <taxon>Leptospiraceae</taxon>
        <taxon>Leptospira</taxon>
    </lineage>
</organism>
<dbReference type="EMBL" id="CP012029">
    <property type="protein sequence ID" value="ALO25397.1"/>
    <property type="molecule type" value="Genomic_DNA"/>
</dbReference>
<dbReference type="AlphaFoldDB" id="A0A0E3B763"/>
<gene>
    <name evidence="1" type="ORF">LBBP_01090</name>
</gene>
<accession>A0A0E3B763</accession>
<name>A0A0E3B763_LEPBO</name>
<sequence>MEGEFVKKNYFPKLLVIVAVIGLGYSYYNCKISKEQLKNILIGTCTFWPADWGAKPPVCAFVSQATTSLRSPACKGCEYGFAFGSCKQDEIGYGSPYGYSSHWETNPNGKYCGKTVELPNGSTGCMDVSTCVQSDGGIAQNYHNSEYINDTNFIPLPPILKALSPSNTARIYQSSPIQIQFDKSTQSDSFTFSGPIGSSIGNQFQINRVDLFNDRLVIPGQSNRAVGVGRTLSVKGLDIDGKEINVTLVYSVQQDGVPMDPTTSTCQPECQVNWLNSYSIQFSASGGFPPYQWYIAGDPNVYPPGVNLSTSGLLTGPATANFLGLYPFSVIVIDATGNIQAFPVVINSIDEIAACFFAGICG</sequence>
<dbReference type="PATRIC" id="fig|280505.15.peg.1065"/>
<proteinExistence type="predicted"/>
<evidence type="ECO:0000313" key="1">
    <source>
        <dbReference type="EMBL" id="ALO25397.1"/>
    </source>
</evidence>
<dbReference type="Proteomes" id="UP000058857">
    <property type="component" value="Chromosome 1"/>
</dbReference>
<reference evidence="1 2" key="1">
    <citation type="journal article" date="2015" name="PLoS Negl. Trop. Dis.">
        <title>Distribution of Plasmids in Distinct Leptospira Pathogenic Species.</title>
        <authorList>
            <person name="Wang Y."/>
            <person name="Zhuang X."/>
            <person name="Zhong Y."/>
            <person name="Zhang C."/>
            <person name="Zhang Y."/>
            <person name="Zeng L."/>
            <person name="Zhu Y."/>
            <person name="He P."/>
            <person name="Dong K."/>
            <person name="Pal U."/>
            <person name="Guo X."/>
            <person name="Qin J."/>
        </authorList>
    </citation>
    <scope>NUCLEOTIDE SEQUENCE [LARGE SCALE GENOMIC DNA]</scope>
    <source>
        <strain evidence="1 2">56604</strain>
    </source>
</reference>
<evidence type="ECO:0000313" key="2">
    <source>
        <dbReference type="Proteomes" id="UP000058857"/>
    </source>
</evidence>
<protein>
    <submittedName>
        <fullName evidence="1">Uncharacterized protein</fullName>
    </submittedName>
</protein>
<dbReference type="RefSeq" id="WP_002741606.1">
    <property type="nucleotide sequence ID" value="NZ_CP012029.1"/>
</dbReference>